<accession>A0A8J2Z5E8</accession>
<sequence>MSKMLKCIKIISICAVLYNGAYSDIRNMTNSTALQPTLLNDIFEEDHNVSDISGLLKSALNGDKAAMENIQFMAIYDCSSSLAQQQDERCFNLSLQVYEGLPSYFKSLVSFIRFKYLSMPNQVNLLFSPDNNLVRQVYNQMITSIYEQEFKVRFAKKHDNGLELSQSTIKDAINARNNTKVALQSLTSVTGQIGIYLRNYYKYGSIYGPYTKFSFVCESGYLCYEPSFSEDGSKNSMLNEIDAYKAFKTDGGDLGLVGNNFGEKIEIAKQLNKECTLGTRIYPEAISDDYVKCYQQNENISACQEIDLMPSKLVCVKGEFDMLDDKTANKQKSDL</sequence>
<organism evidence="1 2">
    <name type="scientific">Cysteiniphilum litorale</name>
    <dbReference type="NCBI Taxonomy" id="2056700"/>
    <lineage>
        <taxon>Bacteria</taxon>
        <taxon>Pseudomonadati</taxon>
        <taxon>Pseudomonadota</taxon>
        <taxon>Gammaproteobacteria</taxon>
        <taxon>Thiotrichales</taxon>
        <taxon>Fastidiosibacteraceae</taxon>
        <taxon>Cysteiniphilum</taxon>
    </lineage>
</organism>
<dbReference type="Proteomes" id="UP000636949">
    <property type="component" value="Unassembled WGS sequence"/>
</dbReference>
<dbReference type="EMBL" id="BMJS01000021">
    <property type="protein sequence ID" value="GGG01028.1"/>
    <property type="molecule type" value="Genomic_DNA"/>
</dbReference>
<evidence type="ECO:0000313" key="1">
    <source>
        <dbReference type="EMBL" id="GGG01028.1"/>
    </source>
</evidence>
<reference evidence="1" key="2">
    <citation type="submission" date="2020-09" db="EMBL/GenBank/DDBJ databases">
        <authorList>
            <person name="Sun Q."/>
            <person name="Zhou Y."/>
        </authorList>
    </citation>
    <scope>NUCLEOTIDE SEQUENCE</scope>
    <source>
        <strain evidence="1">CGMCC 1.15758</strain>
    </source>
</reference>
<dbReference type="AlphaFoldDB" id="A0A8J2Z5E8"/>
<protein>
    <submittedName>
        <fullName evidence="1">Uncharacterized protein</fullName>
    </submittedName>
</protein>
<comment type="caution">
    <text evidence="1">The sequence shown here is derived from an EMBL/GenBank/DDBJ whole genome shotgun (WGS) entry which is preliminary data.</text>
</comment>
<proteinExistence type="predicted"/>
<evidence type="ECO:0000313" key="2">
    <source>
        <dbReference type="Proteomes" id="UP000636949"/>
    </source>
</evidence>
<name>A0A8J2Z5E8_9GAMM</name>
<reference evidence="1" key="1">
    <citation type="journal article" date="2014" name="Int. J. Syst. Evol. Microbiol.">
        <title>Complete genome sequence of Corynebacterium casei LMG S-19264T (=DSM 44701T), isolated from a smear-ripened cheese.</title>
        <authorList>
            <consortium name="US DOE Joint Genome Institute (JGI-PGF)"/>
            <person name="Walter F."/>
            <person name="Albersmeier A."/>
            <person name="Kalinowski J."/>
            <person name="Ruckert C."/>
        </authorList>
    </citation>
    <scope>NUCLEOTIDE SEQUENCE</scope>
    <source>
        <strain evidence="1">CGMCC 1.15758</strain>
    </source>
</reference>
<gene>
    <name evidence="1" type="ORF">GCM10010995_18070</name>
</gene>
<keyword evidence="2" id="KW-1185">Reference proteome</keyword>